<evidence type="ECO:0000259" key="12">
    <source>
        <dbReference type="Pfam" id="PF02687"/>
    </source>
</evidence>
<evidence type="ECO:0000256" key="2">
    <source>
        <dbReference type="ARBA" id="ARBA00007379"/>
    </source>
</evidence>
<evidence type="ECO:0000256" key="5">
    <source>
        <dbReference type="ARBA" id="ARBA00022618"/>
    </source>
</evidence>
<evidence type="ECO:0000256" key="8">
    <source>
        <dbReference type="ARBA" id="ARBA00023136"/>
    </source>
</evidence>
<evidence type="ECO:0000256" key="7">
    <source>
        <dbReference type="ARBA" id="ARBA00022989"/>
    </source>
</evidence>
<dbReference type="InterPro" id="IPR058204">
    <property type="entry name" value="FtsX_firmicutes-type"/>
</dbReference>
<dbReference type="InterPro" id="IPR040690">
    <property type="entry name" value="FtsX_ECD"/>
</dbReference>
<keyword evidence="8 10" id="KW-0472">Membrane</keyword>
<dbReference type="Gene3D" id="3.30.70.3040">
    <property type="match status" value="1"/>
</dbReference>
<evidence type="ECO:0000313" key="15">
    <source>
        <dbReference type="Proteomes" id="UP000515928"/>
    </source>
</evidence>
<name>A0A7G9RZY2_9FIRM</name>
<sequence>MTRIWRHIREGFQGVTRHFALSLSSISSVTVTLLIMAAFLFLSSNLTEITKKVEQSVQIHVQVDKNYEAQDQLDRIEKEIKALPGIAEVKFSSKDEELEAFIQLDESADSEQLFGPFRGENNPFTHAFLVQAVSGDQLVDATARISGVEGVYKAVYGGSATSTFISTLEQVRYIGVVIVAALGIVAIFLISNTIRVSIHSRRREISIMRTVGATNWYIRWPFIIEGMLIGLIGSIIPVLVSIFGYQYLYDATGGFLISRMFTLVPPSPLVYQSSLILVAIGVGVGAIGSLLSVGKLLRWTR</sequence>
<dbReference type="PANTHER" id="PTHR47755">
    <property type="entry name" value="CELL DIVISION PROTEIN FTSX"/>
    <property type="match status" value="1"/>
</dbReference>
<evidence type="ECO:0000313" key="14">
    <source>
        <dbReference type="EMBL" id="QNN61157.1"/>
    </source>
</evidence>
<evidence type="ECO:0000256" key="10">
    <source>
        <dbReference type="PIRNR" id="PIRNR003097"/>
    </source>
</evidence>
<proteinExistence type="inferred from homology"/>
<dbReference type="GO" id="GO:0005886">
    <property type="term" value="C:plasma membrane"/>
    <property type="evidence" value="ECO:0007669"/>
    <property type="project" value="UniProtKB-SubCell"/>
</dbReference>
<keyword evidence="5 10" id="KW-0132">Cell division</keyword>
<dbReference type="RefSeq" id="WP_187534329.1">
    <property type="nucleotide sequence ID" value="NZ_CBCSHU010000001.1"/>
</dbReference>
<keyword evidence="9 10" id="KW-0131">Cell cycle</keyword>
<protein>
    <recommendedName>
        <fullName evidence="3 10">Cell division protein FtsX</fullName>
    </recommendedName>
</protein>
<dbReference type="PANTHER" id="PTHR47755:SF1">
    <property type="entry name" value="CELL DIVISION PROTEIN FTSX"/>
    <property type="match status" value="1"/>
</dbReference>
<dbReference type="Proteomes" id="UP000515928">
    <property type="component" value="Chromosome"/>
</dbReference>
<feature type="domain" description="ABC3 transporter permease C-terminal" evidence="12">
    <location>
        <begin position="177"/>
        <end position="296"/>
    </location>
</feature>
<feature type="transmembrane region" description="Helical" evidence="11">
    <location>
        <begin position="173"/>
        <end position="194"/>
    </location>
</feature>
<evidence type="ECO:0000256" key="3">
    <source>
        <dbReference type="ARBA" id="ARBA00021907"/>
    </source>
</evidence>
<evidence type="ECO:0000256" key="9">
    <source>
        <dbReference type="ARBA" id="ARBA00023306"/>
    </source>
</evidence>
<reference evidence="14 15" key="1">
    <citation type="submission" date="2020-08" db="EMBL/GenBank/DDBJ databases">
        <title>Genome sequence of Erysipelothrix inopinata DSM 15511T.</title>
        <authorList>
            <person name="Hyun D.-W."/>
            <person name="Bae J.-W."/>
        </authorList>
    </citation>
    <scope>NUCLEOTIDE SEQUENCE [LARGE SCALE GENOMIC DNA]</scope>
    <source>
        <strain evidence="14 15">DSM 15511</strain>
    </source>
</reference>
<comment type="similarity">
    <text evidence="2 10">Belongs to the ABC-4 integral membrane protein family. FtsX subfamily.</text>
</comment>
<comment type="subcellular location">
    <subcellularLocation>
        <location evidence="1">Cell membrane</location>
        <topology evidence="1">Multi-pass membrane protein</topology>
    </subcellularLocation>
</comment>
<evidence type="ECO:0000256" key="1">
    <source>
        <dbReference type="ARBA" id="ARBA00004651"/>
    </source>
</evidence>
<gene>
    <name evidence="14" type="ORF">H9L01_01980</name>
</gene>
<dbReference type="KEGG" id="eio:H9L01_01980"/>
<keyword evidence="7 11" id="KW-1133">Transmembrane helix</keyword>
<feature type="transmembrane region" description="Helical" evidence="11">
    <location>
        <begin position="228"/>
        <end position="249"/>
    </location>
</feature>
<keyword evidence="6 11" id="KW-0812">Transmembrane</keyword>
<accession>A0A7G9RZY2</accession>
<feature type="domain" description="FtsX extracellular" evidence="13">
    <location>
        <begin position="57"/>
        <end position="153"/>
    </location>
</feature>
<comment type="function">
    <text evidence="10">Part of the ABC transporter FtsEX involved in asymmetric cellular division facilitating the initiation of sporulation.</text>
</comment>
<dbReference type="Pfam" id="PF02687">
    <property type="entry name" value="FtsX"/>
    <property type="match status" value="1"/>
</dbReference>
<evidence type="ECO:0000256" key="6">
    <source>
        <dbReference type="ARBA" id="ARBA00022692"/>
    </source>
</evidence>
<dbReference type="InterPro" id="IPR004513">
    <property type="entry name" value="FtsX"/>
</dbReference>
<dbReference type="EMBL" id="CP060715">
    <property type="protein sequence ID" value="QNN61157.1"/>
    <property type="molecule type" value="Genomic_DNA"/>
</dbReference>
<evidence type="ECO:0000256" key="4">
    <source>
        <dbReference type="ARBA" id="ARBA00022475"/>
    </source>
</evidence>
<feature type="transmembrane region" description="Helical" evidence="11">
    <location>
        <begin position="269"/>
        <end position="293"/>
    </location>
</feature>
<evidence type="ECO:0000259" key="13">
    <source>
        <dbReference type="Pfam" id="PF18075"/>
    </source>
</evidence>
<organism evidence="14 15">
    <name type="scientific">Erysipelothrix inopinata</name>
    <dbReference type="NCBI Taxonomy" id="225084"/>
    <lineage>
        <taxon>Bacteria</taxon>
        <taxon>Bacillati</taxon>
        <taxon>Bacillota</taxon>
        <taxon>Erysipelotrichia</taxon>
        <taxon>Erysipelotrichales</taxon>
        <taxon>Erysipelotrichaceae</taxon>
        <taxon>Erysipelothrix</taxon>
    </lineage>
</organism>
<dbReference type="InterPro" id="IPR003838">
    <property type="entry name" value="ABC3_permease_C"/>
</dbReference>
<dbReference type="AlphaFoldDB" id="A0A7G9RZY2"/>
<feature type="transmembrane region" description="Helical" evidence="11">
    <location>
        <begin position="21"/>
        <end position="42"/>
    </location>
</feature>
<dbReference type="GO" id="GO:0051301">
    <property type="term" value="P:cell division"/>
    <property type="evidence" value="ECO:0007669"/>
    <property type="project" value="UniProtKB-KW"/>
</dbReference>
<keyword evidence="4 10" id="KW-1003">Cell membrane</keyword>
<keyword evidence="15" id="KW-1185">Reference proteome</keyword>
<evidence type="ECO:0000256" key="11">
    <source>
        <dbReference type="SAM" id="Phobius"/>
    </source>
</evidence>
<dbReference type="Pfam" id="PF18075">
    <property type="entry name" value="FtsX_ECD"/>
    <property type="match status" value="1"/>
</dbReference>
<dbReference type="NCBIfam" id="NF038347">
    <property type="entry name" value="FtsX_Gpos"/>
    <property type="match status" value="1"/>
</dbReference>
<dbReference type="PIRSF" id="PIRSF003097">
    <property type="entry name" value="FtsX"/>
    <property type="match status" value="1"/>
</dbReference>